<keyword evidence="2" id="KW-1185">Reference proteome</keyword>
<sequence length="54" mass="6111">MKSMYRKLSTGQKTFFFMVSALVTLSGIVEEKSYGFAGVAPLLLLIYFQVDNRN</sequence>
<dbReference type="EMBL" id="FCOM02000097">
    <property type="protein sequence ID" value="SAL87647.1"/>
    <property type="molecule type" value="Genomic_DNA"/>
</dbReference>
<organism evidence="1 2">
    <name type="scientific">Caballeronia arvi</name>
    <dbReference type="NCBI Taxonomy" id="1777135"/>
    <lineage>
        <taxon>Bacteria</taxon>
        <taxon>Pseudomonadati</taxon>
        <taxon>Pseudomonadota</taxon>
        <taxon>Betaproteobacteria</taxon>
        <taxon>Burkholderiales</taxon>
        <taxon>Burkholderiaceae</taxon>
        <taxon>Caballeronia</taxon>
    </lineage>
</organism>
<evidence type="ECO:0000313" key="1">
    <source>
        <dbReference type="EMBL" id="SAL87647.1"/>
    </source>
</evidence>
<name>A0A158L2M8_9BURK</name>
<dbReference type="AlphaFoldDB" id="A0A158L2M8"/>
<comment type="caution">
    <text evidence="1">The sequence shown here is derived from an EMBL/GenBank/DDBJ whole genome shotgun (WGS) entry which is preliminary data.</text>
</comment>
<proteinExistence type="predicted"/>
<reference evidence="1" key="1">
    <citation type="submission" date="2016-01" db="EMBL/GenBank/DDBJ databases">
        <authorList>
            <person name="Peeters C."/>
        </authorList>
    </citation>
    <scope>NUCLEOTIDE SEQUENCE [LARGE SCALE GENOMIC DNA]</scope>
    <source>
        <strain evidence="1">LMG 29317</strain>
    </source>
</reference>
<dbReference type="Proteomes" id="UP000055019">
    <property type="component" value="Unassembled WGS sequence"/>
</dbReference>
<accession>A0A158L2M8</accession>
<evidence type="ECO:0000313" key="2">
    <source>
        <dbReference type="Proteomes" id="UP000055019"/>
    </source>
</evidence>
<protein>
    <submittedName>
        <fullName evidence="1">Uncharacterized protein</fullName>
    </submittedName>
</protein>
<gene>
    <name evidence="1" type="ORF">AWB74_08202</name>
</gene>